<organism evidence="3 4">
    <name type="scientific">Rhynchospora breviuscula</name>
    <dbReference type="NCBI Taxonomy" id="2022672"/>
    <lineage>
        <taxon>Eukaryota</taxon>
        <taxon>Viridiplantae</taxon>
        <taxon>Streptophyta</taxon>
        <taxon>Embryophyta</taxon>
        <taxon>Tracheophyta</taxon>
        <taxon>Spermatophyta</taxon>
        <taxon>Magnoliopsida</taxon>
        <taxon>Liliopsida</taxon>
        <taxon>Poales</taxon>
        <taxon>Cyperaceae</taxon>
        <taxon>Cyperoideae</taxon>
        <taxon>Rhynchosporeae</taxon>
        <taxon>Rhynchospora</taxon>
    </lineage>
</organism>
<gene>
    <name evidence="3" type="ORF">LUZ63_015615</name>
</gene>
<dbReference type="Pfam" id="PF03478">
    <property type="entry name" value="Beta-prop_KIB1-4"/>
    <property type="match status" value="1"/>
</dbReference>
<dbReference type="SUPFAM" id="SSF81383">
    <property type="entry name" value="F-box domain"/>
    <property type="match status" value="1"/>
</dbReference>
<sequence length="473" mass="54936">MNTIERDWAVLPPDLLRTIARKLIDIFDFVRFRSVCKTWHSLTTIADLFPQFPWILSRSHGPVLHFYSIAFDKSFTINAPKFSNKNFFFPCQGLMLVRSRTSFWSSLINPLNNCEVWLPVFHDLIHDQWIGSRSFQSRDYVVFKGFGKRLHVFKPGDDKWINMEGEDCSIYFYLNNLLFIVHSLSWFTKVINLSTRETVFVVPPPWNISIMPTSNVRSIWHRPTLIESSGEILHVTYAYEFQKFVIHRLEVGNGKESPCWVIVTNIGDRMLFIDFHQNNGDFSLKATDFCGFNFKGNCIYFIRQDKRFHNYLPTYTVERYDIENATTECIYIQEGHITCSVRLHLLLRSRSLPIFLYVSLRAFRGVILCRASFLSVCWYFSCRRTKIFSAASSPNQNCFYSHRQTSPPLYLSSTTPHRKLSLLLGSSLLTLLSRLTKEETLGCASPASSCVLPSSSNTWWLSNASTSKIMRKI</sequence>
<dbReference type="PANTHER" id="PTHR44259">
    <property type="entry name" value="OS07G0183000 PROTEIN-RELATED"/>
    <property type="match status" value="1"/>
</dbReference>
<evidence type="ECO:0000313" key="3">
    <source>
        <dbReference type="EMBL" id="KAJ1691460.1"/>
    </source>
</evidence>
<keyword evidence="4" id="KW-1185">Reference proteome</keyword>
<proteinExistence type="predicted"/>
<reference evidence="3" key="1">
    <citation type="journal article" date="2022" name="Cell">
        <title>Repeat-based holocentromeres influence genome architecture and karyotype evolution.</title>
        <authorList>
            <person name="Hofstatter P.G."/>
            <person name="Thangavel G."/>
            <person name="Lux T."/>
            <person name="Neumann P."/>
            <person name="Vondrak T."/>
            <person name="Novak P."/>
            <person name="Zhang M."/>
            <person name="Costa L."/>
            <person name="Castellani M."/>
            <person name="Scott A."/>
            <person name="Toegelov H."/>
            <person name="Fuchs J."/>
            <person name="Mata-Sucre Y."/>
            <person name="Dias Y."/>
            <person name="Vanzela A.L.L."/>
            <person name="Huettel B."/>
            <person name="Almeida C.C.S."/>
            <person name="Simkova H."/>
            <person name="Souza G."/>
            <person name="Pedrosa-Harand A."/>
            <person name="Macas J."/>
            <person name="Mayer K.F.X."/>
            <person name="Houben A."/>
            <person name="Marques A."/>
        </authorList>
    </citation>
    <scope>NUCLEOTIDE SEQUENCE</scope>
    <source>
        <strain evidence="3">RhyBre1mFocal</strain>
    </source>
</reference>
<dbReference type="EMBL" id="JAMQYH010000004">
    <property type="protein sequence ID" value="KAJ1691460.1"/>
    <property type="molecule type" value="Genomic_DNA"/>
</dbReference>
<dbReference type="PANTHER" id="PTHR44259:SF114">
    <property type="entry name" value="OS06G0707300 PROTEIN"/>
    <property type="match status" value="1"/>
</dbReference>
<dbReference type="InterPro" id="IPR036047">
    <property type="entry name" value="F-box-like_dom_sf"/>
</dbReference>
<dbReference type="AlphaFoldDB" id="A0A9Q0CCZ3"/>
<name>A0A9Q0CCZ3_9POAL</name>
<evidence type="ECO:0000313" key="4">
    <source>
        <dbReference type="Proteomes" id="UP001151287"/>
    </source>
</evidence>
<feature type="domain" description="KIB1-4 beta-propeller" evidence="2">
    <location>
        <begin position="66"/>
        <end position="309"/>
    </location>
</feature>
<feature type="domain" description="F-box" evidence="1">
    <location>
        <begin position="11"/>
        <end position="44"/>
    </location>
</feature>
<dbReference type="InterPro" id="IPR005174">
    <property type="entry name" value="KIB1-4_b-propeller"/>
</dbReference>
<evidence type="ECO:0000259" key="2">
    <source>
        <dbReference type="Pfam" id="PF03478"/>
    </source>
</evidence>
<evidence type="ECO:0000259" key="1">
    <source>
        <dbReference type="Pfam" id="PF00646"/>
    </source>
</evidence>
<dbReference type="InterPro" id="IPR001810">
    <property type="entry name" value="F-box_dom"/>
</dbReference>
<protein>
    <recommendedName>
        <fullName evidence="5">F-box domain-containing protein</fullName>
    </recommendedName>
</protein>
<dbReference type="OrthoDB" id="615888at2759"/>
<dbReference type="InterPro" id="IPR050942">
    <property type="entry name" value="F-box_BR-signaling"/>
</dbReference>
<evidence type="ECO:0008006" key="5">
    <source>
        <dbReference type="Google" id="ProtNLM"/>
    </source>
</evidence>
<dbReference type="Gene3D" id="1.20.1280.50">
    <property type="match status" value="1"/>
</dbReference>
<dbReference type="Proteomes" id="UP001151287">
    <property type="component" value="Unassembled WGS sequence"/>
</dbReference>
<comment type="caution">
    <text evidence="3">The sequence shown here is derived from an EMBL/GenBank/DDBJ whole genome shotgun (WGS) entry which is preliminary data.</text>
</comment>
<dbReference type="Pfam" id="PF00646">
    <property type="entry name" value="F-box"/>
    <property type="match status" value="1"/>
</dbReference>
<accession>A0A9Q0CCZ3</accession>